<evidence type="ECO:0000259" key="1">
    <source>
        <dbReference type="Pfam" id="PF00561"/>
    </source>
</evidence>
<accession>A0A6J4P9R2</accession>
<dbReference type="PANTHER" id="PTHR43798:SF33">
    <property type="entry name" value="HYDROLASE, PUTATIVE (AFU_ORTHOLOGUE AFUA_2G14860)-RELATED"/>
    <property type="match status" value="1"/>
</dbReference>
<dbReference type="InterPro" id="IPR050266">
    <property type="entry name" value="AB_hydrolase_sf"/>
</dbReference>
<name>A0A6J4P9R2_9ACTN</name>
<dbReference type="PRINTS" id="PR00111">
    <property type="entry name" value="ABHYDROLASE"/>
</dbReference>
<dbReference type="Pfam" id="PF00561">
    <property type="entry name" value="Abhydrolase_1"/>
    <property type="match status" value="1"/>
</dbReference>
<gene>
    <name evidence="2" type="ORF">AVDCRST_MAG22-1442</name>
</gene>
<organism evidence="2">
    <name type="scientific">uncultured Rubrobacteraceae bacterium</name>
    <dbReference type="NCBI Taxonomy" id="349277"/>
    <lineage>
        <taxon>Bacteria</taxon>
        <taxon>Bacillati</taxon>
        <taxon>Actinomycetota</taxon>
        <taxon>Rubrobacteria</taxon>
        <taxon>Rubrobacterales</taxon>
        <taxon>Rubrobacteraceae</taxon>
        <taxon>environmental samples</taxon>
    </lineage>
</organism>
<dbReference type="EMBL" id="CADCUV010000059">
    <property type="protein sequence ID" value="CAA9404262.1"/>
    <property type="molecule type" value="Genomic_DNA"/>
</dbReference>
<evidence type="ECO:0000313" key="2">
    <source>
        <dbReference type="EMBL" id="CAA9404262.1"/>
    </source>
</evidence>
<sequence>MFEGFSAEMVGVEGARIRARVAGTGPPLLLLHGNPQTHAMWHLVAPRLAEDFTVVATDLRGYGDSSKPASDGHHAPYSKRAMALDQVGVMRHLGFDRFDLCGHDRGGRVGYRMALDHPGVVTRLAVLDIVPTWEAFSRADMSFGLGYWHWFFLAQPYDLPERLLAADPEGSLFRGGSETFRPEAMEEYRRCLRDPETIHAICEDYRAAATIDFAHDAEDREAGRRITCPLLALWGSRGNLQEWYDVPEVWRGWADDVEARAIDSGHYIPEEAPEETLSEIRAFFG</sequence>
<dbReference type="GO" id="GO:0003824">
    <property type="term" value="F:catalytic activity"/>
    <property type="evidence" value="ECO:0007669"/>
    <property type="project" value="UniProtKB-ARBA"/>
</dbReference>
<feature type="domain" description="AB hydrolase-1" evidence="1">
    <location>
        <begin position="26"/>
        <end position="273"/>
    </location>
</feature>
<dbReference type="InterPro" id="IPR029058">
    <property type="entry name" value="AB_hydrolase_fold"/>
</dbReference>
<proteinExistence type="predicted"/>
<dbReference type="Gene3D" id="3.40.50.1820">
    <property type="entry name" value="alpha/beta hydrolase"/>
    <property type="match status" value="1"/>
</dbReference>
<dbReference type="PANTHER" id="PTHR43798">
    <property type="entry name" value="MONOACYLGLYCEROL LIPASE"/>
    <property type="match status" value="1"/>
</dbReference>
<dbReference type="SUPFAM" id="SSF53474">
    <property type="entry name" value="alpha/beta-Hydrolases"/>
    <property type="match status" value="1"/>
</dbReference>
<protein>
    <recommendedName>
        <fullName evidence="1">AB hydrolase-1 domain-containing protein</fullName>
    </recommendedName>
</protein>
<dbReference type="InterPro" id="IPR000073">
    <property type="entry name" value="AB_hydrolase_1"/>
</dbReference>
<dbReference type="GO" id="GO:0016020">
    <property type="term" value="C:membrane"/>
    <property type="evidence" value="ECO:0007669"/>
    <property type="project" value="TreeGrafter"/>
</dbReference>
<reference evidence="2" key="1">
    <citation type="submission" date="2020-02" db="EMBL/GenBank/DDBJ databases">
        <authorList>
            <person name="Meier V. D."/>
        </authorList>
    </citation>
    <scope>NUCLEOTIDE SEQUENCE</scope>
    <source>
        <strain evidence="2">AVDCRST_MAG22</strain>
    </source>
</reference>
<dbReference type="AlphaFoldDB" id="A0A6J4P9R2"/>